<dbReference type="Proteomes" id="UP000474159">
    <property type="component" value="Unassembled WGS sequence"/>
</dbReference>
<reference evidence="2 3" key="1">
    <citation type="submission" date="2019-09" db="EMBL/GenBank/DDBJ databases">
        <title>YIM 48816 draft genome.</title>
        <authorList>
            <person name="Jiang L."/>
        </authorList>
    </citation>
    <scope>NUCLEOTIDE SEQUENCE [LARGE SCALE GENOMIC DNA]</scope>
    <source>
        <strain evidence="2 3">YIM 48816</strain>
    </source>
</reference>
<evidence type="ECO:0000313" key="3">
    <source>
        <dbReference type="Proteomes" id="UP000474159"/>
    </source>
</evidence>
<feature type="domain" description="Ricin B lectin" evidence="1">
    <location>
        <begin position="35"/>
        <end position="110"/>
    </location>
</feature>
<gene>
    <name evidence="2" type="ORF">F6X53_27990</name>
</gene>
<evidence type="ECO:0000313" key="2">
    <source>
        <dbReference type="EMBL" id="KAB1072530.1"/>
    </source>
</evidence>
<proteinExistence type="predicted"/>
<keyword evidence="3" id="KW-1185">Reference proteome</keyword>
<comment type="caution">
    <text evidence="2">The sequence shown here is derived from an EMBL/GenBank/DDBJ whole genome shotgun (WGS) entry which is preliminary data.</text>
</comment>
<dbReference type="PROSITE" id="PS50231">
    <property type="entry name" value="RICIN_B_LECTIN"/>
    <property type="match status" value="1"/>
</dbReference>
<dbReference type="SUPFAM" id="SSF50370">
    <property type="entry name" value="Ricin B-like lectins"/>
    <property type="match status" value="1"/>
</dbReference>
<protein>
    <submittedName>
        <fullName evidence="2">Ricin-type beta-trefoil lectin domain protein</fullName>
    </submittedName>
</protein>
<dbReference type="EMBL" id="VZZK01000048">
    <property type="protein sequence ID" value="KAB1072530.1"/>
    <property type="molecule type" value="Genomic_DNA"/>
</dbReference>
<accession>A0A6L3SPU3</accession>
<dbReference type="InterPro" id="IPR000772">
    <property type="entry name" value="Ricin_B_lectin"/>
</dbReference>
<dbReference type="RefSeq" id="WP_151004571.1">
    <property type="nucleotide sequence ID" value="NZ_BPQY01000271.1"/>
</dbReference>
<name>A0A6L3SPU3_9HYPH</name>
<sequence>MKSSWNLCIIAASLTCMTTARSDADTGVFRSLSGKGDLCITVPDKPDLDRRFVTLETCSESHRQKFLYVGNLGRIRFNNLCLHAFDAATEGAKIGLRVCRQSWRQAWAVTDCPPNTICPLAVSDKDPILVNWQRRLCMRPVNVGAAGSRLTLQKCNSPTSDLDRWRGPGFPQPAIPVVREPPPPPVPVAKSYRLLWKGWSCITDKFLQCCRGETDFVVRTGSKLCKYQVTNNSLNPPDAYTEVQEIDGGIHVSRTVCGQISGKRAWFDSDVDITTTDPTMSAGERNALGCTTITPPSGVDVKYGSFCVRSGLPNGWAPTSRHHNSSCRRQGDEPYEQNEWWAVYLPPLPSGYPLQVCASWGVPAGWKDLGVFSTGACEKSTIGPPYNDTRRIEKL</sequence>
<evidence type="ECO:0000259" key="1">
    <source>
        <dbReference type="Pfam" id="PF00652"/>
    </source>
</evidence>
<dbReference type="Pfam" id="PF00652">
    <property type="entry name" value="Ricin_B_lectin"/>
    <property type="match status" value="1"/>
</dbReference>
<organism evidence="2 3">
    <name type="scientific">Methylobacterium soli</name>
    <dbReference type="NCBI Taxonomy" id="553447"/>
    <lineage>
        <taxon>Bacteria</taxon>
        <taxon>Pseudomonadati</taxon>
        <taxon>Pseudomonadota</taxon>
        <taxon>Alphaproteobacteria</taxon>
        <taxon>Hyphomicrobiales</taxon>
        <taxon>Methylobacteriaceae</taxon>
        <taxon>Methylobacterium</taxon>
    </lineage>
</organism>
<keyword evidence="2" id="KW-0430">Lectin</keyword>
<dbReference type="AlphaFoldDB" id="A0A6L3SPU3"/>
<dbReference type="Gene3D" id="2.80.10.50">
    <property type="match status" value="1"/>
</dbReference>
<dbReference type="InterPro" id="IPR035992">
    <property type="entry name" value="Ricin_B-like_lectins"/>
</dbReference>
<dbReference type="GO" id="GO:0030246">
    <property type="term" value="F:carbohydrate binding"/>
    <property type="evidence" value="ECO:0007669"/>
    <property type="project" value="UniProtKB-KW"/>
</dbReference>